<name>A0A1X2KL07_9MYCO</name>
<dbReference type="AlphaFoldDB" id="A0A1X2KL07"/>
<proteinExistence type="predicted"/>
<accession>A0A1X2KL07</accession>
<protein>
    <submittedName>
        <fullName evidence="1">Uncharacterized protein</fullName>
    </submittedName>
</protein>
<organism evidence="1 2">
    <name type="scientific">Mycolicibacterium vulneris</name>
    <dbReference type="NCBI Taxonomy" id="547163"/>
    <lineage>
        <taxon>Bacteria</taxon>
        <taxon>Bacillati</taxon>
        <taxon>Actinomycetota</taxon>
        <taxon>Actinomycetes</taxon>
        <taxon>Mycobacteriales</taxon>
        <taxon>Mycobacteriaceae</taxon>
        <taxon>Mycolicibacterium</taxon>
    </lineage>
</organism>
<comment type="caution">
    <text evidence="1">The sequence shown here is derived from an EMBL/GenBank/DDBJ whole genome shotgun (WGS) entry which is preliminary data.</text>
</comment>
<dbReference type="EMBL" id="NCXM01000039">
    <property type="protein sequence ID" value="OSC22362.1"/>
    <property type="molecule type" value="Genomic_DNA"/>
</dbReference>
<dbReference type="Proteomes" id="UP000242320">
    <property type="component" value="Unassembled WGS sequence"/>
</dbReference>
<evidence type="ECO:0000313" key="2">
    <source>
        <dbReference type="Proteomes" id="UP000242320"/>
    </source>
</evidence>
<sequence length="197" mass="21145">MQHGPIQLLFARTNHRECGCDLSFGVDVADVLVPPHCVARLIRITATDYIQDIVVSCVNTKGSRIVSHRGGNARPKLLTDPPFRGHYVTRGVAVADNAPANDVAGGPGHKRGIAAVSAHRFVAPCTVAILVNGKVSWRDSGAENSQRAAAIVELGGHESLVPFAASVAKRMLPSHGWESTRWCQAILMLINRCVRTT</sequence>
<reference evidence="1 2" key="1">
    <citation type="submission" date="2017-04" db="EMBL/GenBank/DDBJ databases">
        <title>The new phylogeny of genus Mycobacterium.</title>
        <authorList>
            <person name="Tortoli E."/>
            <person name="Trovato A."/>
            <person name="Cirillo D.M."/>
        </authorList>
    </citation>
    <scope>NUCLEOTIDE SEQUENCE [LARGE SCALE GENOMIC DNA]</scope>
    <source>
        <strain evidence="1 2">DSM 45247</strain>
    </source>
</reference>
<gene>
    <name evidence="1" type="ORF">B8W69_26395</name>
</gene>
<keyword evidence="2" id="KW-1185">Reference proteome</keyword>
<evidence type="ECO:0000313" key="1">
    <source>
        <dbReference type="EMBL" id="OSC22362.1"/>
    </source>
</evidence>